<evidence type="ECO:0000256" key="1">
    <source>
        <dbReference type="SAM" id="Phobius"/>
    </source>
</evidence>
<evidence type="ECO:0000313" key="3">
    <source>
        <dbReference type="Proteomes" id="UP000635316"/>
    </source>
</evidence>
<protein>
    <submittedName>
        <fullName evidence="2">DUF4760 domain-containing protein</fullName>
    </submittedName>
</protein>
<comment type="caution">
    <text evidence="2">The sequence shown here is derived from an EMBL/GenBank/DDBJ whole genome shotgun (WGS) entry which is preliminary data.</text>
</comment>
<dbReference type="InterPro" id="IPR031876">
    <property type="entry name" value="DUF4760"/>
</dbReference>
<dbReference type="Pfam" id="PF15956">
    <property type="entry name" value="DUF4760"/>
    <property type="match status" value="1"/>
</dbReference>
<reference evidence="2 3" key="1">
    <citation type="submission" date="2020-12" db="EMBL/GenBank/DDBJ databases">
        <authorList>
            <person name="Lu T."/>
            <person name="Wang Q."/>
            <person name="Han X."/>
        </authorList>
    </citation>
    <scope>NUCLEOTIDE SEQUENCE [LARGE SCALE GENOMIC DNA]</scope>
    <source>
        <strain evidence="2 3">WQ 585</strain>
    </source>
</reference>
<keyword evidence="1" id="KW-0812">Transmembrane</keyword>
<name>A0ABS1EAP3_9BURK</name>
<accession>A0ABS1EAP3</accession>
<evidence type="ECO:0000313" key="2">
    <source>
        <dbReference type="EMBL" id="MBK1780591.1"/>
    </source>
</evidence>
<keyword evidence="1" id="KW-1133">Transmembrane helix</keyword>
<sequence length="169" mass="20153">MDPSVVNSDLILGETYGFWTQTGAIVISAIIAFFMWRHQATQARRRATIDVILDERNNDKLNKAKARIYEILDIPNYNFMDGYNNDESEDKKLILMVLNQKEFIAKGIRCKAFEEEIYKDTQYSNNMKIWRATKPLIMEIRRKTGRETLFQEFEWLARRWEKKPLKKIH</sequence>
<proteinExistence type="predicted"/>
<dbReference type="Proteomes" id="UP000635316">
    <property type="component" value="Unassembled WGS sequence"/>
</dbReference>
<feature type="transmembrane region" description="Helical" evidence="1">
    <location>
        <begin position="16"/>
        <end position="36"/>
    </location>
</feature>
<gene>
    <name evidence="2" type="ORF">JHL22_05115</name>
</gene>
<organism evidence="2 3">
    <name type="scientific">Advenella mandrilli</name>
    <dbReference type="NCBI Taxonomy" id="2800330"/>
    <lineage>
        <taxon>Bacteria</taxon>
        <taxon>Pseudomonadati</taxon>
        <taxon>Pseudomonadota</taxon>
        <taxon>Betaproteobacteria</taxon>
        <taxon>Burkholderiales</taxon>
        <taxon>Alcaligenaceae</taxon>
    </lineage>
</organism>
<keyword evidence="3" id="KW-1185">Reference proteome</keyword>
<keyword evidence="1" id="KW-0472">Membrane</keyword>
<dbReference type="RefSeq" id="WP_200234621.1">
    <property type="nucleotide sequence ID" value="NZ_JAENGP010000004.1"/>
</dbReference>
<dbReference type="EMBL" id="JAENGP010000004">
    <property type="protein sequence ID" value="MBK1780591.1"/>
    <property type="molecule type" value="Genomic_DNA"/>
</dbReference>